<dbReference type="EMBL" id="NXGJ01000002">
    <property type="protein sequence ID" value="PRM88658.1"/>
    <property type="molecule type" value="Genomic_DNA"/>
</dbReference>
<dbReference type="FunFam" id="3.40.50.2000:FF:000119">
    <property type="entry name" value="Glycosyl transferase group 1"/>
    <property type="match status" value="1"/>
</dbReference>
<gene>
    <name evidence="3" type="ORF">CJ669_03235</name>
</gene>
<dbReference type="AlphaFoldDB" id="A0A2S9SPY9"/>
<comment type="caution">
    <text evidence="3">The sequence shown here is derived from an EMBL/GenBank/DDBJ whole genome shotgun (WGS) entry which is preliminary data.</text>
</comment>
<accession>A0A2S9SPY9</accession>
<evidence type="ECO:0000259" key="2">
    <source>
        <dbReference type="Pfam" id="PF00534"/>
    </source>
</evidence>
<feature type="domain" description="Glycosyl transferase family 1" evidence="2">
    <location>
        <begin position="100"/>
        <end position="257"/>
    </location>
</feature>
<evidence type="ECO:0000313" key="4">
    <source>
        <dbReference type="Proteomes" id="UP000239065"/>
    </source>
</evidence>
<evidence type="ECO:0000313" key="3">
    <source>
        <dbReference type="EMBL" id="PRM88658.1"/>
    </source>
</evidence>
<dbReference type="Proteomes" id="UP000239065">
    <property type="component" value="Unassembled WGS sequence"/>
</dbReference>
<dbReference type="SUPFAM" id="SSF53756">
    <property type="entry name" value="UDP-Glycosyltransferase/glycogen phosphorylase"/>
    <property type="match status" value="1"/>
</dbReference>
<organism evidence="3 4">
    <name type="scientific">Aliarcobacter cryaerophilus</name>
    <dbReference type="NCBI Taxonomy" id="28198"/>
    <lineage>
        <taxon>Bacteria</taxon>
        <taxon>Pseudomonadati</taxon>
        <taxon>Campylobacterota</taxon>
        <taxon>Epsilonproteobacteria</taxon>
        <taxon>Campylobacterales</taxon>
        <taxon>Arcobacteraceae</taxon>
        <taxon>Aliarcobacter</taxon>
    </lineage>
</organism>
<name>A0A2S9SPY9_9BACT</name>
<dbReference type="GO" id="GO:0016757">
    <property type="term" value="F:glycosyltransferase activity"/>
    <property type="evidence" value="ECO:0007669"/>
    <property type="project" value="InterPro"/>
</dbReference>
<dbReference type="InterPro" id="IPR001296">
    <property type="entry name" value="Glyco_trans_1"/>
</dbReference>
<sequence length="283" mass="32914">MIYIGSLILFPNLILNQKKLSHLFMISLLFCINNFIKKDTIKYFEENFIKNIYRSDIIITGSEFTKQEILNRLDFKEENIKVIYHGVRHDLFKKLEDITLNFDLPEKFIFSVGSIEPRKNLIGLLKAFDKLDLQIKNEYKLVLVGFKGWENKDIMKIISQNKENIIYLGYISDEDLVKVYNKATCFIYPSFYEGFGLPPLEAMACGTPVICSNTSSLPEVGEDAVLYCDPNNIDDIKENLEVLLKDENLQKELSKKGLVQAQKFTWEKSAKEHIKIFKELLEK</sequence>
<evidence type="ECO:0000256" key="1">
    <source>
        <dbReference type="ARBA" id="ARBA00022679"/>
    </source>
</evidence>
<protein>
    <submittedName>
        <fullName evidence="3">Glycosyl transferase family 1</fullName>
    </submittedName>
</protein>
<dbReference type="Gene3D" id="3.40.50.2000">
    <property type="entry name" value="Glycogen Phosphorylase B"/>
    <property type="match status" value="2"/>
</dbReference>
<keyword evidence="1 3" id="KW-0808">Transferase</keyword>
<dbReference type="Pfam" id="PF00534">
    <property type="entry name" value="Glycos_transf_1"/>
    <property type="match status" value="1"/>
</dbReference>
<reference evidence="3 4" key="1">
    <citation type="submission" date="2017-09" db="EMBL/GenBank/DDBJ databases">
        <title>Reassesment of A. cryaerophilus.</title>
        <authorList>
            <person name="Perez-Cataluna A."/>
            <person name="Collado L."/>
            <person name="Salgado O."/>
            <person name="Lefinanco V."/>
            <person name="Figueras M.J."/>
        </authorList>
    </citation>
    <scope>NUCLEOTIDE SEQUENCE [LARGE SCALE GENOMIC DNA]</scope>
    <source>
        <strain evidence="3 4">LMG 9861</strain>
    </source>
</reference>
<dbReference type="CDD" id="cd03809">
    <property type="entry name" value="GT4_MtfB-like"/>
    <property type="match status" value="1"/>
</dbReference>
<proteinExistence type="predicted"/>
<dbReference type="PANTHER" id="PTHR46401">
    <property type="entry name" value="GLYCOSYLTRANSFERASE WBBK-RELATED"/>
    <property type="match status" value="1"/>
</dbReference>
<dbReference type="PANTHER" id="PTHR46401:SF2">
    <property type="entry name" value="GLYCOSYLTRANSFERASE WBBK-RELATED"/>
    <property type="match status" value="1"/>
</dbReference>